<dbReference type="Gene3D" id="3.10.620.30">
    <property type="match status" value="1"/>
</dbReference>
<organism evidence="2">
    <name type="scientific">marine sediment metagenome</name>
    <dbReference type="NCBI Taxonomy" id="412755"/>
    <lineage>
        <taxon>unclassified sequences</taxon>
        <taxon>metagenomes</taxon>
        <taxon>ecological metagenomes</taxon>
    </lineage>
</organism>
<dbReference type="EMBL" id="BARS01010628">
    <property type="protein sequence ID" value="GAF95687.1"/>
    <property type="molecule type" value="Genomic_DNA"/>
</dbReference>
<feature type="domain" description="Transglutaminase-like" evidence="1">
    <location>
        <begin position="50"/>
        <end position="108"/>
    </location>
</feature>
<protein>
    <recommendedName>
        <fullName evidence="1">Transglutaminase-like domain-containing protein</fullName>
    </recommendedName>
</protein>
<reference evidence="2" key="1">
    <citation type="journal article" date="2014" name="Front. Microbiol.">
        <title>High frequency of phylogenetically diverse reductive dehalogenase-homologous genes in deep subseafloor sedimentary metagenomes.</title>
        <authorList>
            <person name="Kawai M."/>
            <person name="Futagami T."/>
            <person name="Toyoda A."/>
            <person name="Takaki Y."/>
            <person name="Nishi S."/>
            <person name="Hori S."/>
            <person name="Arai W."/>
            <person name="Tsubouchi T."/>
            <person name="Morono Y."/>
            <person name="Uchiyama I."/>
            <person name="Ito T."/>
            <person name="Fujiyama A."/>
            <person name="Inagaki F."/>
            <person name="Takami H."/>
        </authorList>
    </citation>
    <scope>NUCLEOTIDE SEQUENCE</scope>
    <source>
        <strain evidence="2">Expedition CK06-06</strain>
    </source>
</reference>
<accession>X0U5N7</accession>
<dbReference type="SMART" id="SM00460">
    <property type="entry name" value="TGc"/>
    <property type="match status" value="1"/>
</dbReference>
<dbReference type="InterPro" id="IPR002931">
    <property type="entry name" value="Transglutaminase-like"/>
</dbReference>
<gene>
    <name evidence="2" type="ORF">S01H1_19634</name>
</gene>
<evidence type="ECO:0000313" key="2">
    <source>
        <dbReference type="EMBL" id="GAF95687.1"/>
    </source>
</evidence>
<dbReference type="AlphaFoldDB" id="X0U5N7"/>
<dbReference type="InterPro" id="IPR038765">
    <property type="entry name" value="Papain-like_cys_pep_sf"/>
</dbReference>
<feature type="non-terminal residue" evidence="2">
    <location>
        <position position="1"/>
    </location>
</feature>
<comment type="caution">
    <text evidence="2">The sequence shown here is derived from an EMBL/GenBank/DDBJ whole genome shotgun (WGS) entry which is preliminary data.</text>
</comment>
<dbReference type="PANTHER" id="PTHR33490">
    <property type="entry name" value="BLR5614 PROTEIN-RELATED"/>
    <property type="match status" value="1"/>
</dbReference>
<dbReference type="Pfam" id="PF01841">
    <property type="entry name" value="Transglut_core"/>
    <property type="match status" value="1"/>
</dbReference>
<dbReference type="SUPFAM" id="SSF54001">
    <property type="entry name" value="Cysteine proteinases"/>
    <property type="match status" value="1"/>
</dbReference>
<proteinExistence type="predicted"/>
<evidence type="ECO:0000259" key="1">
    <source>
        <dbReference type="SMART" id="SM00460"/>
    </source>
</evidence>
<name>X0U5N7_9ZZZZ</name>
<sequence length="143" mass="15686">PKIVELTAKITEGRKTDAEKVEAILAYLMPGRNIRFGGPVTGSRYGVLKVLEQGFGQCWDFSDLCVTLCRAAGIPCRQVAGWLHGQCGHIWAEVMLDGKGWQQIDPTAGMACGSDYIPYLTSETGHMPILYLSMPEIEILQAK</sequence>